<keyword evidence="2" id="KW-1185">Reference proteome</keyword>
<reference evidence="1 2" key="1">
    <citation type="submission" date="2013-08" db="EMBL/GenBank/DDBJ databases">
        <authorList>
            <person name="Huang J."/>
            <person name="Wang G."/>
        </authorList>
    </citation>
    <scope>NUCLEOTIDE SEQUENCE [LARGE SCALE GENOMIC DNA]</scope>
    <source>
        <strain evidence="1 2">BH030004</strain>
    </source>
</reference>
<evidence type="ECO:0000313" key="1">
    <source>
        <dbReference type="EMBL" id="KGX90180.1"/>
    </source>
</evidence>
<comment type="caution">
    <text evidence="1">The sequence shown here is derived from an EMBL/GenBank/DDBJ whole genome shotgun (WGS) entry which is preliminary data.</text>
</comment>
<evidence type="ECO:0000313" key="2">
    <source>
        <dbReference type="Proteomes" id="UP000030403"/>
    </source>
</evidence>
<evidence type="ECO:0008006" key="3">
    <source>
        <dbReference type="Google" id="ProtNLM"/>
    </source>
</evidence>
<accession>A0A0A5GGD8</accession>
<dbReference type="RefSeq" id="WP_027446252.1">
    <property type="nucleotide sequence ID" value="NZ_AULJ01000032.1"/>
</dbReference>
<dbReference type="Proteomes" id="UP000030403">
    <property type="component" value="Unassembled WGS sequence"/>
</dbReference>
<dbReference type="OrthoDB" id="2838349at2"/>
<organism evidence="1 2">
    <name type="scientific">Pontibacillus marinus BH030004 = DSM 16465</name>
    <dbReference type="NCBI Taxonomy" id="1385511"/>
    <lineage>
        <taxon>Bacteria</taxon>
        <taxon>Bacillati</taxon>
        <taxon>Bacillota</taxon>
        <taxon>Bacilli</taxon>
        <taxon>Bacillales</taxon>
        <taxon>Bacillaceae</taxon>
        <taxon>Pontibacillus</taxon>
    </lineage>
</organism>
<protein>
    <recommendedName>
        <fullName evidence="3">DUF281 domain-containing protein</fullName>
    </recommendedName>
</protein>
<dbReference type="STRING" id="1385511.GCA_000425225_02563"/>
<proteinExistence type="predicted"/>
<sequence>MVNCSDLTCGNEVDFCCTVVVPSNFTLNGTATVGIETSALKCVVEQCTQQDVSIPDPCDGENPLSCDVVIDVVKAEGCIPFYLAQPVTNSSNGTSTSVGCTGTVCVDRILCSSCSSEGVCDGIDFDTSRVTNINSPIMIGTSCNDTIYEISGTITLPSCPAPAEA</sequence>
<gene>
    <name evidence="1" type="ORF">N783_01425</name>
</gene>
<dbReference type="EMBL" id="AVPF01000009">
    <property type="protein sequence ID" value="KGX90180.1"/>
    <property type="molecule type" value="Genomic_DNA"/>
</dbReference>
<name>A0A0A5GGD8_9BACI</name>
<dbReference type="AlphaFoldDB" id="A0A0A5GGD8"/>